<keyword evidence="9" id="KW-0408">Iron</keyword>
<dbReference type="GO" id="GO:0016020">
    <property type="term" value="C:membrane"/>
    <property type="evidence" value="ECO:0007669"/>
    <property type="project" value="UniProtKB-SubCell"/>
</dbReference>
<comment type="cofactor">
    <cofactor evidence="1">
        <name>heme b</name>
        <dbReference type="ChEBI" id="CHEBI:60344"/>
    </cofactor>
</comment>
<dbReference type="OrthoDB" id="907479at2759"/>
<dbReference type="FunFam" id="1.20.120.1770:FF:000001">
    <property type="entry name" value="Cytochrome b reductase 1"/>
    <property type="match status" value="1"/>
</dbReference>
<keyword evidence="3" id="KW-0813">Transport</keyword>
<evidence type="ECO:0000256" key="1">
    <source>
        <dbReference type="ARBA" id="ARBA00001970"/>
    </source>
</evidence>
<evidence type="ECO:0000313" key="14">
    <source>
        <dbReference type="Proteomes" id="UP001153712"/>
    </source>
</evidence>
<keyword evidence="7" id="KW-0249">Electron transport</keyword>
<feature type="transmembrane region" description="Helical" evidence="11">
    <location>
        <begin position="99"/>
        <end position="117"/>
    </location>
</feature>
<accession>A0A9N9XQS1</accession>
<evidence type="ECO:0000256" key="2">
    <source>
        <dbReference type="ARBA" id="ARBA00004141"/>
    </source>
</evidence>
<evidence type="ECO:0000256" key="8">
    <source>
        <dbReference type="ARBA" id="ARBA00022989"/>
    </source>
</evidence>
<keyword evidence="14" id="KW-1185">Reference proteome</keyword>
<dbReference type="PROSITE" id="PS50939">
    <property type="entry name" value="CYTOCHROME_B561"/>
    <property type="match status" value="1"/>
</dbReference>
<dbReference type="Pfam" id="PF03188">
    <property type="entry name" value="Cytochrom_B561"/>
    <property type="match status" value="1"/>
</dbReference>
<keyword evidence="4" id="KW-0349">Heme</keyword>
<dbReference type="Gene3D" id="1.20.120.1770">
    <property type="match status" value="1"/>
</dbReference>
<comment type="subcellular location">
    <subcellularLocation>
        <location evidence="2">Membrane</location>
        <topology evidence="2">Multi-pass membrane protein</topology>
    </subcellularLocation>
</comment>
<feature type="transmembrane region" description="Helical" evidence="11">
    <location>
        <begin position="129"/>
        <end position="150"/>
    </location>
</feature>
<dbReference type="EMBL" id="OU900097">
    <property type="protein sequence ID" value="CAG9861319.1"/>
    <property type="molecule type" value="Genomic_DNA"/>
</dbReference>
<keyword evidence="10 11" id="KW-0472">Membrane</keyword>
<evidence type="ECO:0000256" key="11">
    <source>
        <dbReference type="SAM" id="Phobius"/>
    </source>
</evidence>
<dbReference type="GO" id="GO:0016491">
    <property type="term" value="F:oxidoreductase activity"/>
    <property type="evidence" value="ECO:0007669"/>
    <property type="project" value="InterPro"/>
</dbReference>
<feature type="transmembrane region" description="Helical" evidence="11">
    <location>
        <begin position="58"/>
        <end position="79"/>
    </location>
</feature>
<gene>
    <name evidence="13" type="ORF">PHYEVI_LOCUS7661</name>
</gene>
<evidence type="ECO:0000256" key="3">
    <source>
        <dbReference type="ARBA" id="ARBA00022448"/>
    </source>
</evidence>
<reference evidence="13" key="1">
    <citation type="submission" date="2022-01" db="EMBL/GenBank/DDBJ databases">
        <authorList>
            <person name="King R."/>
        </authorList>
    </citation>
    <scope>NUCLEOTIDE SEQUENCE</scope>
</reference>
<evidence type="ECO:0000256" key="7">
    <source>
        <dbReference type="ARBA" id="ARBA00022982"/>
    </source>
</evidence>
<dbReference type="AlphaFoldDB" id="A0A9N9XQS1"/>
<dbReference type="SMART" id="SM00665">
    <property type="entry name" value="B561"/>
    <property type="match status" value="1"/>
</dbReference>
<dbReference type="InterPro" id="IPR043205">
    <property type="entry name" value="CYB561/CYBRD1-like"/>
</dbReference>
<feature type="transmembrane region" description="Helical" evidence="11">
    <location>
        <begin position="170"/>
        <end position="191"/>
    </location>
</feature>
<dbReference type="Proteomes" id="UP001153712">
    <property type="component" value="Chromosome 4"/>
</dbReference>
<keyword evidence="8 11" id="KW-1133">Transmembrane helix</keyword>
<evidence type="ECO:0000256" key="9">
    <source>
        <dbReference type="ARBA" id="ARBA00023004"/>
    </source>
</evidence>
<dbReference type="PANTHER" id="PTHR10106">
    <property type="entry name" value="CYTOCHROME B561-RELATED"/>
    <property type="match status" value="1"/>
</dbReference>
<dbReference type="PANTHER" id="PTHR10106:SF0">
    <property type="entry name" value="LD36721P"/>
    <property type="match status" value="1"/>
</dbReference>
<feature type="transmembrane region" description="Helical" evidence="11">
    <location>
        <begin position="203"/>
        <end position="224"/>
    </location>
</feature>
<dbReference type="GO" id="GO:0046872">
    <property type="term" value="F:metal ion binding"/>
    <property type="evidence" value="ECO:0007669"/>
    <property type="project" value="UniProtKB-KW"/>
</dbReference>
<evidence type="ECO:0000256" key="5">
    <source>
        <dbReference type="ARBA" id="ARBA00022692"/>
    </source>
</evidence>
<name>A0A9N9XQS1_PHYSR</name>
<evidence type="ECO:0000256" key="4">
    <source>
        <dbReference type="ARBA" id="ARBA00022617"/>
    </source>
</evidence>
<feature type="transmembrane region" description="Helical" evidence="11">
    <location>
        <begin position="244"/>
        <end position="264"/>
    </location>
</feature>
<protein>
    <recommendedName>
        <fullName evidence="12">Cytochrome b561 domain-containing protein</fullName>
    </recommendedName>
</protein>
<dbReference type="InterPro" id="IPR006593">
    <property type="entry name" value="Cyt_b561/ferric_Rdtase_TM"/>
</dbReference>
<evidence type="ECO:0000313" key="13">
    <source>
        <dbReference type="EMBL" id="CAG9861319.1"/>
    </source>
</evidence>
<keyword evidence="5 11" id="KW-0812">Transmembrane</keyword>
<evidence type="ECO:0000256" key="10">
    <source>
        <dbReference type="ARBA" id="ARBA00023136"/>
    </source>
</evidence>
<organism evidence="13 14">
    <name type="scientific">Phyllotreta striolata</name>
    <name type="common">Striped flea beetle</name>
    <name type="synonym">Crioceris striolata</name>
    <dbReference type="NCBI Taxonomy" id="444603"/>
    <lineage>
        <taxon>Eukaryota</taxon>
        <taxon>Metazoa</taxon>
        <taxon>Ecdysozoa</taxon>
        <taxon>Arthropoda</taxon>
        <taxon>Hexapoda</taxon>
        <taxon>Insecta</taxon>
        <taxon>Pterygota</taxon>
        <taxon>Neoptera</taxon>
        <taxon>Endopterygota</taxon>
        <taxon>Coleoptera</taxon>
        <taxon>Polyphaga</taxon>
        <taxon>Cucujiformia</taxon>
        <taxon>Chrysomeloidea</taxon>
        <taxon>Chrysomelidae</taxon>
        <taxon>Galerucinae</taxon>
        <taxon>Alticini</taxon>
        <taxon>Phyllotreta</taxon>
    </lineage>
</organism>
<keyword evidence="6" id="KW-0479">Metal-binding</keyword>
<evidence type="ECO:0000256" key="6">
    <source>
        <dbReference type="ARBA" id="ARBA00022723"/>
    </source>
</evidence>
<evidence type="ECO:0000259" key="12">
    <source>
        <dbReference type="PROSITE" id="PS50939"/>
    </source>
</evidence>
<sequence length="285" mass="31778">MPMPNYLKIVIDNTFNKTTYYDNNHSKGPIQSNAVISINKGNMEARAEHQRTKQYQTIYTFATSIGVGLVILILFWILYFRNGFAWQSNPSLEFNWHPFLMTLGMLFLYSQGILAYRTGRRFEKKPLKLAHAVLNFSAFVLSVIGLKAAFDSHNLSSKPIPNLYTLHSWIGLATVIIFATQFLIGFTSFLYPGLSQSLRKAVLPVHVSFGTGCFTLAVVAVVTGLLEKAVFAIEDYSARSSEGVLVNIAGLAAALYGLLVLYLLNEPDYKRTASGDDQIVLDRSE</sequence>
<feature type="domain" description="Cytochrome b561" evidence="12">
    <location>
        <begin position="61"/>
        <end position="265"/>
    </location>
</feature>
<proteinExistence type="predicted"/>